<dbReference type="STRING" id="2025994.A0A2T3AAR9"/>
<feature type="compositionally biased region" description="Pro residues" evidence="1">
    <location>
        <begin position="121"/>
        <end position="130"/>
    </location>
</feature>
<gene>
    <name evidence="2" type="ORF">BD289DRAFT_431658</name>
</gene>
<feature type="compositionally biased region" description="Polar residues" evidence="1">
    <location>
        <begin position="12"/>
        <end position="31"/>
    </location>
</feature>
<feature type="region of interest" description="Disordered" evidence="1">
    <location>
        <begin position="243"/>
        <end position="301"/>
    </location>
</feature>
<name>A0A2T3AAR9_9PEZI</name>
<dbReference type="Proteomes" id="UP000241462">
    <property type="component" value="Unassembled WGS sequence"/>
</dbReference>
<evidence type="ECO:0000313" key="3">
    <source>
        <dbReference type="Proteomes" id="UP000241462"/>
    </source>
</evidence>
<protein>
    <submittedName>
        <fullName evidence="2">Uncharacterized protein</fullName>
    </submittedName>
</protein>
<reference evidence="2 3" key="1">
    <citation type="journal article" date="2018" name="Mycol. Prog.">
        <title>Coniella lustricola, a new species from submerged detritus.</title>
        <authorList>
            <person name="Raudabaugh D.B."/>
            <person name="Iturriaga T."/>
            <person name="Carver A."/>
            <person name="Mondo S."/>
            <person name="Pangilinan J."/>
            <person name="Lipzen A."/>
            <person name="He G."/>
            <person name="Amirebrahimi M."/>
            <person name="Grigoriev I.V."/>
            <person name="Miller A.N."/>
        </authorList>
    </citation>
    <scope>NUCLEOTIDE SEQUENCE [LARGE SCALE GENOMIC DNA]</scope>
    <source>
        <strain evidence="2 3">B22-T-1</strain>
    </source>
</reference>
<feature type="region of interest" description="Disordered" evidence="1">
    <location>
        <begin position="1"/>
        <end position="57"/>
    </location>
</feature>
<dbReference type="OrthoDB" id="1681166at2759"/>
<sequence>MADLDPALERSASPSTHQQNTASLMTAQPVDSEQHLHHQDQGQAQPDEPAPPPFQPLFTLVTDSVTRTTRHPQVHYIFSDDDPQLLMDALADHAHVNAHQNQPLSSHDSSPNASTSHNPNARPPLPPPLPNERAILLDLVPDKATTSSSSNLPSASSSATAFHVQWASSLSADWAVTSAKITPMADDTAATPIPFSKHNQQGSSEAHHGDDGGGGGGPPQRLMLRIEGVDVASGGGIAQTFATRARKSSVSVATQGQPQGSAAAGAAARRPSLDERELCMSGSGGSGVGVGKRGSPSVGLEAHGHEDYGTIVEEFDKRMSMLRKVLDAGLERQQYTTTAAAANRELPPGSNVGDAVGVGLGLGGGIDNGSYEDFDRPK</sequence>
<feature type="region of interest" description="Disordered" evidence="1">
    <location>
        <begin position="99"/>
        <end position="132"/>
    </location>
</feature>
<proteinExistence type="predicted"/>
<feature type="compositionally biased region" description="Polar residues" evidence="1">
    <location>
        <begin position="99"/>
        <end position="119"/>
    </location>
</feature>
<dbReference type="InParanoid" id="A0A2T3AAR9"/>
<keyword evidence="3" id="KW-1185">Reference proteome</keyword>
<dbReference type="EMBL" id="KZ678424">
    <property type="protein sequence ID" value="PSR88804.1"/>
    <property type="molecule type" value="Genomic_DNA"/>
</dbReference>
<organism evidence="2 3">
    <name type="scientific">Coniella lustricola</name>
    <dbReference type="NCBI Taxonomy" id="2025994"/>
    <lineage>
        <taxon>Eukaryota</taxon>
        <taxon>Fungi</taxon>
        <taxon>Dikarya</taxon>
        <taxon>Ascomycota</taxon>
        <taxon>Pezizomycotina</taxon>
        <taxon>Sordariomycetes</taxon>
        <taxon>Sordariomycetidae</taxon>
        <taxon>Diaporthales</taxon>
        <taxon>Schizoparmaceae</taxon>
        <taxon>Coniella</taxon>
    </lineage>
</organism>
<evidence type="ECO:0000313" key="2">
    <source>
        <dbReference type="EMBL" id="PSR88804.1"/>
    </source>
</evidence>
<accession>A0A2T3AAR9</accession>
<feature type="region of interest" description="Disordered" evidence="1">
    <location>
        <begin position="187"/>
        <end position="222"/>
    </location>
</feature>
<evidence type="ECO:0000256" key="1">
    <source>
        <dbReference type="SAM" id="MobiDB-lite"/>
    </source>
</evidence>
<dbReference type="AlphaFoldDB" id="A0A2T3AAR9"/>
<feature type="compositionally biased region" description="Low complexity" evidence="1">
    <location>
        <begin position="255"/>
        <end position="270"/>
    </location>
</feature>
<feature type="compositionally biased region" description="Gly residues" evidence="1">
    <location>
        <begin position="282"/>
        <end position="292"/>
    </location>
</feature>